<name>A0A9N8L1X1_CHRIL</name>
<sequence length="124" mass="13308">MYDVNGSNVAAQCQRAGTELAAAGSRRARAQQGGRRRRSERSADAAALFAYRFSYLIVVAYERARDRVASVLVLSADTVRRSRRVRAGSVICGGRSWARGAAAAVRVRGVARRAGHCPPAPSAY</sequence>
<protein>
    <submittedName>
        <fullName evidence="1">Uncharacterized protein</fullName>
    </submittedName>
</protein>
<keyword evidence="2" id="KW-1185">Reference proteome</keyword>
<reference evidence="1" key="1">
    <citation type="submission" date="2021-12" db="EMBL/GenBank/DDBJ databases">
        <authorList>
            <person name="King R."/>
        </authorList>
    </citation>
    <scope>NUCLEOTIDE SEQUENCE</scope>
</reference>
<accession>A0A9N8L1X1</accession>
<dbReference type="Proteomes" id="UP001154114">
    <property type="component" value="Chromosome 11"/>
</dbReference>
<evidence type="ECO:0000313" key="2">
    <source>
        <dbReference type="Proteomes" id="UP001154114"/>
    </source>
</evidence>
<organism evidence="1 2">
    <name type="scientific">Chrysodeixis includens</name>
    <name type="common">Soybean looper</name>
    <name type="synonym">Pseudoplusia includens</name>
    <dbReference type="NCBI Taxonomy" id="689277"/>
    <lineage>
        <taxon>Eukaryota</taxon>
        <taxon>Metazoa</taxon>
        <taxon>Ecdysozoa</taxon>
        <taxon>Arthropoda</taxon>
        <taxon>Hexapoda</taxon>
        <taxon>Insecta</taxon>
        <taxon>Pterygota</taxon>
        <taxon>Neoptera</taxon>
        <taxon>Endopterygota</taxon>
        <taxon>Lepidoptera</taxon>
        <taxon>Glossata</taxon>
        <taxon>Ditrysia</taxon>
        <taxon>Noctuoidea</taxon>
        <taxon>Noctuidae</taxon>
        <taxon>Plusiinae</taxon>
        <taxon>Chrysodeixis</taxon>
    </lineage>
</organism>
<dbReference type="EMBL" id="LR824014">
    <property type="protein sequence ID" value="CAD0199762.1"/>
    <property type="molecule type" value="Genomic_DNA"/>
</dbReference>
<evidence type="ECO:0000313" key="1">
    <source>
        <dbReference type="EMBL" id="CAD0199762.1"/>
    </source>
</evidence>
<dbReference type="AlphaFoldDB" id="A0A9N8L1X1"/>
<proteinExistence type="predicted"/>
<gene>
    <name evidence="1" type="ORF">CINC_LOCUS1454</name>
</gene>
<dbReference type="OrthoDB" id="7454473at2759"/>